<gene>
    <name evidence="1" type="ORF">OSB1V03_LOCUS22759</name>
</gene>
<reference evidence="1" key="1">
    <citation type="submission" date="2020-11" db="EMBL/GenBank/DDBJ databases">
        <authorList>
            <person name="Tran Van P."/>
        </authorList>
    </citation>
    <scope>NUCLEOTIDE SEQUENCE</scope>
</reference>
<name>A0A7R9QL80_9ACAR</name>
<accession>A0A7R9QL80</accession>
<sequence length="19" mass="2235">MSTTPVSITHQGIETYQRW</sequence>
<evidence type="ECO:0000313" key="1">
    <source>
        <dbReference type="EMBL" id="CAD7650218.1"/>
    </source>
</evidence>
<protein>
    <submittedName>
        <fullName evidence="1">Uncharacterized protein</fullName>
    </submittedName>
</protein>
<dbReference type="EMBL" id="CAJPIZ010051047">
    <property type="protein sequence ID" value="CAG2122814.1"/>
    <property type="molecule type" value="Genomic_DNA"/>
</dbReference>
<dbReference type="EMBL" id="OC905622">
    <property type="protein sequence ID" value="CAD7650218.1"/>
    <property type="molecule type" value="Genomic_DNA"/>
</dbReference>
<dbReference type="Proteomes" id="UP000759131">
    <property type="component" value="Unassembled WGS sequence"/>
</dbReference>
<keyword evidence="2" id="KW-1185">Reference proteome</keyword>
<proteinExistence type="predicted"/>
<dbReference type="AlphaFoldDB" id="A0A7R9QL80"/>
<evidence type="ECO:0000313" key="2">
    <source>
        <dbReference type="Proteomes" id="UP000759131"/>
    </source>
</evidence>
<organism evidence="1">
    <name type="scientific">Medioppia subpectinata</name>
    <dbReference type="NCBI Taxonomy" id="1979941"/>
    <lineage>
        <taxon>Eukaryota</taxon>
        <taxon>Metazoa</taxon>
        <taxon>Ecdysozoa</taxon>
        <taxon>Arthropoda</taxon>
        <taxon>Chelicerata</taxon>
        <taxon>Arachnida</taxon>
        <taxon>Acari</taxon>
        <taxon>Acariformes</taxon>
        <taxon>Sarcoptiformes</taxon>
        <taxon>Oribatida</taxon>
        <taxon>Brachypylina</taxon>
        <taxon>Oppioidea</taxon>
        <taxon>Oppiidae</taxon>
        <taxon>Medioppia</taxon>
    </lineage>
</organism>